<feature type="domain" description="CWH43-like N-terminal" evidence="7">
    <location>
        <begin position="128"/>
        <end position="163"/>
    </location>
</feature>
<comment type="subcellular location">
    <subcellularLocation>
        <location evidence="1">Endomembrane system</location>
        <topology evidence="1">Multi-pass membrane protein</topology>
    </subcellularLocation>
</comment>
<evidence type="ECO:0000313" key="9">
    <source>
        <dbReference type="Proteomes" id="UP001335648"/>
    </source>
</evidence>
<evidence type="ECO:0000259" key="7">
    <source>
        <dbReference type="Pfam" id="PF10277"/>
    </source>
</evidence>
<feature type="transmembrane region" description="Helical" evidence="6">
    <location>
        <begin position="70"/>
        <end position="89"/>
    </location>
</feature>
<keyword evidence="9" id="KW-1185">Reference proteome</keyword>
<feature type="transmembrane region" description="Helical" evidence="6">
    <location>
        <begin position="31"/>
        <end position="49"/>
    </location>
</feature>
<dbReference type="GO" id="GO:0010506">
    <property type="term" value="P:regulation of autophagy"/>
    <property type="evidence" value="ECO:0007669"/>
    <property type="project" value="TreeGrafter"/>
</dbReference>
<sequence length="175" mass="19829">MIDRGSEVMRDVDIIFPYISDTGAYPPESCIFGLMTLISACAGIATIYARYKFVEKLSGDTRLVSPRLNYTALVFGLLSCLGMCIVATFQETAVMWVHDIGALMFFVPAFFPTAICAYFVKQTTLHRDKDDEDYPYHVASASCEWVCAFSFICFFLTYIDDFKLFTLRVKTEDVK</sequence>
<comment type="caution">
    <text evidence="8">The sequence shown here is derived from an EMBL/GenBank/DDBJ whole genome shotgun (WGS) entry which is preliminary data.</text>
</comment>
<evidence type="ECO:0000256" key="6">
    <source>
        <dbReference type="SAM" id="Phobius"/>
    </source>
</evidence>
<evidence type="ECO:0000256" key="4">
    <source>
        <dbReference type="ARBA" id="ARBA00022989"/>
    </source>
</evidence>
<evidence type="ECO:0000256" key="2">
    <source>
        <dbReference type="ARBA" id="ARBA00006565"/>
    </source>
</evidence>
<evidence type="ECO:0000256" key="3">
    <source>
        <dbReference type="ARBA" id="ARBA00022692"/>
    </source>
</evidence>
<feature type="transmembrane region" description="Helical" evidence="6">
    <location>
        <begin position="141"/>
        <end position="159"/>
    </location>
</feature>
<evidence type="ECO:0000256" key="1">
    <source>
        <dbReference type="ARBA" id="ARBA00004127"/>
    </source>
</evidence>
<name>A0AAN8B185_9TELE</name>
<proteinExistence type="inferred from homology"/>
<protein>
    <recommendedName>
        <fullName evidence="7">CWH43-like N-terminal domain-containing protein</fullName>
    </recommendedName>
</protein>
<organism evidence="8 9">
    <name type="scientific">Champsocephalus esox</name>
    <name type="common">pike icefish</name>
    <dbReference type="NCBI Taxonomy" id="159716"/>
    <lineage>
        <taxon>Eukaryota</taxon>
        <taxon>Metazoa</taxon>
        <taxon>Chordata</taxon>
        <taxon>Craniata</taxon>
        <taxon>Vertebrata</taxon>
        <taxon>Euteleostomi</taxon>
        <taxon>Actinopterygii</taxon>
        <taxon>Neopterygii</taxon>
        <taxon>Teleostei</taxon>
        <taxon>Neoteleostei</taxon>
        <taxon>Acanthomorphata</taxon>
        <taxon>Eupercaria</taxon>
        <taxon>Perciformes</taxon>
        <taxon>Notothenioidei</taxon>
        <taxon>Channichthyidae</taxon>
        <taxon>Champsocephalus</taxon>
    </lineage>
</organism>
<dbReference type="GO" id="GO:0012505">
    <property type="term" value="C:endomembrane system"/>
    <property type="evidence" value="ECO:0007669"/>
    <property type="project" value="UniProtKB-SubCell"/>
</dbReference>
<dbReference type="Pfam" id="PF10277">
    <property type="entry name" value="Frag1"/>
    <property type="match status" value="2"/>
</dbReference>
<dbReference type="InterPro" id="IPR050911">
    <property type="entry name" value="DRAM/TMEM150_Autophagy_Mod"/>
</dbReference>
<reference evidence="8 9" key="1">
    <citation type="journal article" date="2023" name="Mol. Biol. Evol.">
        <title>Genomics of Secondarily Temperate Adaptation in the Only Non-Antarctic Icefish.</title>
        <authorList>
            <person name="Rivera-Colon A.G."/>
            <person name="Rayamajhi N."/>
            <person name="Minhas B.F."/>
            <person name="Madrigal G."/>
            <person name="Bilyk K.T."/>
            <person name="Yoon V."/>
            <person name="Hune M."/>
            <person name="Gregory S."/>
            <person name="Cheng C.H.C."/>
            <person name="Catchen J.M."/>
        </authorList>
    </citation>
    <scope>NUCLEOTIDE SEQUENCE [LARGE SCALE GENOMIC DNA]</scope>
    <source>
        <strain evidence="8">JC2023a</strain>
    </source>
</reference>
<keyword evidence="5 6" id="KW-0472">Membrane</keyword>
<dbReference type="GO" id="GO:0005764">
    <property type="term" value="C:lysosome"/>
    <property type="evidence" value="ECO:0007669"/>
    <property type="project" value="TreeGrafter"/>
</dbReference>
<evidence type="ECO:0000256" key="5">
    <source>
        <dbReference type="ARBA" id="ARBA00023136"/>
    </source>
</evidence>
<accession>A0AAN8B185</accession>
<evidence type="ECO:0000313" key="8">
    <source>
        <dbReference type="EMBL" id="KAK5876536.1"/>
    </source>
</evidence>
<dbReference type="PANTHER" id="PTHR21324">
    <property type="entry name" value="FASTING-INDUCIBLE INTEGRAL MEMBRANE PROTEIN TM6P1-RELATED"/>
    <property type="match status" value="1"/>
</dbReference>
<keyword evidence="4 6" id="KW-1133">Transmembrane helix</keyword>
<feature type="domain" description="CWH43-like N-terminal" evidence="7">
    <location>
        <begin position="12"/>
        <end position="126"/>
    </location>
</feature>
<dbReference type="Proteomes" id="UP001335648">
    <property type="component" value="Unassembled WGS sequence"/>
</dbReference>
<dbReference type="EMBL" id="JAULUE010002067">
    <property type="protein sequence ID" value="KAK5876536.1"/>
    <property type="molecule type" value="Genomic_DNA"/>
</dbReference>
<comment type="similarity">
    <text evidence="2">Belongs to the DRAM/TMEM150 family.</text>
</comment>
<gene>
    <name evidence="8" type="ORF">CesoFtcFv8_025880</name>
</gene>
<dbReference type="PANTHER" id="PTHR21324:SF11">
    <property type="entry name" value="DNA DAMAGE-REGULATED AUTOPHAGY MODULATOR PROTEIN 1"/>
    <property type="match status" value="1"/>
</dbReference>
<dbReference type="AlphaFoldDB" id="A0AAN8B185"/>
<dbReference type="InterPro" id="IPR019402">
    <property type="entry name" value="CWH43_N"/>
</dbReference>
<feature type="transmembrane region" description="Helical" evidence="6">
    <location>
        <begin position="101"/>
        <end position="120"/>
    </location>
</feature>
<keyword evidence="3 6" id="KW-0812">Transmembrane</keyword>